<organism evidence="2 3">
    <name type="scientific">Candidatus Lachnoclostridium stercoravium</name>
    <dbReference type="NCBI Taxonomy" id="2838633"/>
    <lineage>
        <taxon>Bacteria</taxon>
        <taxon>Bacillati</taxon>
        <taxon>Bacillota</taxon>
        <taxon>Clostridia</taxon>
        <taxon>Lachnospirales</taxon>
        <taxon>Lachnospiraceae</taxon>
    </lineage>
</organism>
<dbReference type="PANTHER" id="PTHR34825">
    <property type="entry name" value="CONSERVED PROTEIN, WITH A WEAK D-GALACTARATE DEHYDRATASE/ALTRONATE HYDROLASE DOMAIN"/>
    <property type="match status" value="1"/>
</dbReference>
<name>A0A9D2KP80_9FIRM</name>
<accession>A0A9D2KP80</accession>
<gene>
    <name evidence="2" type="ORF">IAA07_04030</name>
</gene>
<dbReference type="GO" id="GO:0005524">
    <property type="term" value="F:ATP binding"/>
    <property type="evidence" value="ECO:0007669"/>
    <property type="project" value="UniProtKB-KW"/>
</dbReference>
<evidence type="ECO:0000313" key="3">
    <source>
        <dbReference type="Proteomes" id="UP000823900"/>
    </source>
</evidence>
<protein>
    <submittedName>
        <fullName evidence="2">ATP-binding protein</fullName>
    </submittedName>
</protein>
<feature type="domain" description="AAA-ATPase-like" evidence="1">
    <location>
        <begin position="6"/>
        <end position="233"/>
    </location>
</feature>
<proteinExistence type="predicted"/>
<dbReference type="Proteomes" id="UP000823900">
    <property type="component" value="Unassembled WGS sequence"/>
</dbReference>
<keyword evidence="2" id="KW-0067">ATP-binding</keyword>
<dbReference type="InterPro" id="IPR018631">
    <property type="entry name" value="AAA-ATPase-like_dom"/>
</dbReference>
<dbReference type="EMBL" id="DWZA01000036">
    <property type="protein sequence ID" value="HJA70736.1"/>
    <property type="molecule type" value="Genomic_DNA"/>
</dbReference>
<evidence type="ECO:0000313" key="2">
    <source>
        <dbReference type="EMBL" id="HJA70736.1"/>
    </source>
</evidence>
<reference evidence="2" key="2">
    <citation type="submission" date="2021-04" db="EMBL/GenBank/DDBJ databases">
        <authorList>
            <person name="Gilroy R."/>
        </authorList>
    </citation>
    <scope>NUCLEOTIDE SEQUENCE</scope>
    <source>
        <strain evidence="2">CHK178-16964</strain>
    </source>
</reference>
<dbReference type="Pfam" id="PF09820">
    <property type="entry name" value="AAA-ATPase_like"/>
    <property type="match status" value="1"/>
</dbReference>
<dbReference type="InterPro" id="IPR012547">
    <property type="entry name" value="PDDEXK_9"/>
</dbReference>
<dbReference type="PANTHER" id="PTHR34825:SF1">
    <property type="entry name" value="AAA-ATPASE-LIKE DOMAIN-CONTAINING PROTEIN"/>
    <property type="match status" value="1"/>
</dbReference>
<dbReference type="Pfam" id="PF08011">
    <property type="entry name" value="PDDEXK_9"/>
    <property type="match status" value="1"/>
</dbReference>
<dbReference type="AlphaFoldDB" id="A0A9D2KP80"/>
<sequence>MRIPLPIGMDDFTKVRRKGCYYIDKTKMIQEFIETGDEVSLIARPRRFGKTLNMTMLRDFFDISKNSREIFDGLYIMKTEYAAQINTRPVIYFTFKNCKGLTSEELTVQLKLALLEEYGRYKELLEGELDKSRFSVIRFYETYENLMRQETSFIYLSSALSDIIRMVYEYYHIPPVLLIDEYDQPIMSSYECGFHEEMGNFFSNLYGAAMKGNPFLGQALLTGVQRVAKESIFSQFNNARVYTVFHRKYAPYFGITSSEAQILLNNYGLALNDEVKKKYDGYRFNDVEVYNPWSLLNYADMGVLDNYWVNTSSNSLVRIALKKADRRFWEDFDKLVMGEETAVWLTLETSYIERDSNYSLWGLLVNSGYLTIRKRIDNNTFIVRIPNDEVMAEFQVLISEIAGIEGLDLQQMFEALLHKDMKRFFSLYQNIVVSCTSYMDGKENAYHMLFLGMCIGLRGLYKVTSNLESGYGRSDITLSALRSGYPNVVVEFKQGEDLEQLKEKALDQILENKYYMGLQGEVICVGLAHDKKKCSMAYKILSV</sequence>
<keyword evidence="2" id="KW-0547">Nucleotide-binding</keyword>
<comment type="caution">
    <text evidence="2">The sequence shown here is derived from an EMBL/GenBank/DDBJ whole genome shotgun (WGS) entry which is preliminary data.</text>
</comment>
<evidence type="ECO:0000259" key="1">
    <source>
        <dbReference type="Pfam" id="PF09820"/>
    </source>
</evidence>
<reference evidence="2" key="1">
    <citation type="journal article" date="2021" name="PeerJ">
        <title>Extensive microbial diversity within the chicken gut microbiome revealed by metagenomics and culture.</title>
        <authorList>
            <person name="Gilroy R."/>
            <person name="Ravi A."/>
            <person name="Getino M."/>
            <person name="Pursley I."/>
            <person name="Horton D.L."/>
            <person name="Alikhan N.F."/>
            <person name="Baker D."/>
            <person name="Gharbi K."/>
            <person name="Hall N."/>
            <person name="Watson M."/>
            <person name="Adriaenssens E.M."/>
            <person name="Foster-Nyarko E."/>
            <person name="Jarju S."/>
            <person name="Secka A."/>
            <person name="Antonio M."/>
            <person name="Oren A."/>
            <person name="Chaudhuri R.R."/>
            <person name="La Ragione R."/>
            <person name="Hildebrand F."/>
            <person name="Pallen M.J."/>
        </authorList>
    </citation>
    <scope>NUCLEOTIDE SEQUENCE</scope>
    <source>
        <strain evidence="2">CHK178-16964</strain>
    </source>
</reference>